<evidence type="ECO:0000256" key="1">
    <source>
        <dbReference type="SAM" id="MobiDB-lite"/>
    </source>
</evidence>
<reference evidence="2" key="1">
    <citation type="submission" date="2023-03" db="EMBL/GenBank/DDBJ databases">
        <title>Massive genome expansion in bonnet fungi (Mycena s.s.) driven by repeated elements and novel gene families across ecological guilds.</title>
        <authorList>
            <consortium name="Lawrence Berkeley National Laboratory"/>
            <person name="Harder C.B."/>
            <person name="Miyauchi S."/>
            <person name="Viragh M."/>
            <person name="Kuo A."/>
            <person name="Thoen E."/>
            <person name="Andreopoulos B."/>
            <person name="Lu D."/>
            <person name="Skrede I."/>
            <person name="Drula E."/>
            <person name="Henrissat B."/>
            <person name="Morin E."/>
            <person name="Kohler A."/>
            <person name="Barry K."/>
            <person name="LaButti K."/>
            <person name="Morin E."/>
            <person name="Salamov A."/>
            <person name="Lipzen A."/>
            <person name="Mereny Z."/>
            <person name="Hegedus B."/>
            <person name="Baldrian P."/>
            <person name="Stursova M."/>
            <person name="Weitz H."/>
            <person name="Taylor A."/>
            <person name="Grigoriev I.V."/>
            <person name="Nagy L.G."/>
            <person name="Martin F."/>
            <person name="Kauserud H."/>
        </authorList>
    </citation>
    <scope>NUCLEOTIDE SEQUENCE</scope>
    <source>
        <strain evidence="2">CBHHK002</strain>
    </source>
</reference>
<evidence type="ECO:0000313" key="3">
    <source>
        <dbReference type="Proteomes" id="UP001218218"/>
    </source>
</evidence>
<keyword evidence="3" id="KW-1185">Reference proteome</keyword>
<proteinExistence type="predicted"/>
<gene>
    <name evidence="2" type="ORF">DFH08DRAFT_964726</name>
</gene>
<evidence type="ECO:0000313" key="2">
    <source>
        <dbReference type="EMBL" id="KAJ7336770.1"/>
    </source>
</evidence>
<dbReference type="AlphaFoldDB" id="A0AAD6ZTE4"/>
<dbReference type="EMBL" id="JARIHO010000030">
    <property type="protein sequence ID" value="KAJ7336770.1"/>
    <property type="molecule type" value="Genomic_DNA"/>
</dbReference>
<organism evidence="2 3">
    <name type="scientific">Mycena albidolilacea</name>
    <dbReference type="NCBI Taxonomy" id="1033008"/>
    <lineage>
        <taxon>Eukaryota</taxon>
        <taxon>Fungi</taxon>
        <taxon>Dikarya</taxon>
        <taxon>Basidiomycota</taxon>
        <taxon>Agaricomycotina</taxon>
        <taxon>Agaricomycetes</taxon>
        <taxon>Agaricomycetidae</taxon>
        <taxon>Agaricales</taxon>
        <taxon>Marasmiineae</taxon>
        <taxon>Mycenaceae</taxon>
        <taxon>Mycena</taxon>
    </lineage>
</organism>
<dbReference type="Proteomes" id="UP001218218">
    <property type="component" value="Unassembled WGS sequence"/>
</dbReference>
<accession>A0AAD6ZTE4</accession>
<name>A0AAD6ZTE4_9AGAR</name>
<feature type="region of interest" description="Disordered" evidence="1">
    <location>
        <begin position="165"/>
        <end position="206"/>
    </location>
</feature>
<protein>
    <submittedName>
        <fullName evidence="2">Uncharacterized protein</fullName>
    </submittedName>
</protein>
<feature type="compositionally biased region" description="Low complexity" evidence="1">
    <location>
        <begin position="166"/>
        <end position="186"/>
    </location>
</feature>
<sequence>MPVYLWNLKVWAANLVWAYLRRVDGLQKKSHFAIDLDLNMCIHSSSVRFPSAQARPAAPLSIGMEHTVHEQDIVPGRMQPQHVHLRVDGPDNNPQHVVSQRFIDSWTPSTDVVVGLVLPTRGSTCAELVFVRSGASTRSDLNRDAPSRAAVWPCRAPPYITGLVTRSRSNSSSARIRRIAPSTIPDSHPPPPSRARSGSLCSTRVPGSELLRTPSGKIYRRRRQMNGVDREHLDIALRYSDGDLPRTSVFPPVRYRVVVAERFLRPRQLMACAPTSHCPRSSRTRARRNGFNDRPQYYRVSVSCAVSFTLTLYAGLQRHTDHQRVNAHRLNRRACARAAPFCPSVVWNHASPRHAPRILVIPRAKRRDRRLVSVCLADEICPGAVARWRVGTDGECCRRWRWAGLGWGWGGTCVIWCGCDGTSPTYTRTSVFFDSIGHRGHLAPSPQMPLSFRLPKDMRVALREYERPYFHLHLPRALRLSHPIAWYPRADTGPLPILDSLPGTPV</sequence>
<comment type="caution">
    <text evidence="2">The sequence shown here is derived from an EMBL/GenBank/DDBJ whole genome shotgun (WGS) entry which is preliminary data.</text>
</comment>